<gene>
    <name evidence="2" type="ORF">CD122_09855</name>
</gene>
<keyword evidence="1" id="KW-0812">Transmembrane</keyword>
<comment type="caution">
    <text evidence="2">The sequence shown here is derived from an EMBL/GenBank/DDBJ whole genome shotgun (WGS) entry which is preliminary data.</text>
</comment>
<name>A0A2K3YJV4_9STAP</name>
<evidence type="ECO:0000313" key="3">
    <source>
        <dbReference type="Proteomes" id="UP000242752"/>
    </source>
</evidence>
<dbReference type="OrthoDB" id="2414417at2"/>
<keyword evidence="3" id="KW-1185">Reference proteome</keyword>
<evidence type="ECO:0008006" key="4">
    <source>
        <dbReference type="Google" id="ProtNLM"/>
    </source>
</evidence>
<feature type="transmembrane region" description="Helical" evidence="1">
    <location>
        <begin position="12"/>
        <end position="33"/>
    </location>
</feature>
<protein>
    <recommendedName>
        <fullName evidence="4">Yip1 domain-containing protein</fullName>
    </recommendedName>
</protein>
<feature type="transmembrane region" description="Helical" evidence="1">
    <location>
        <begin position="151"/>
        <end position="169"/>
    </location>
</feature>
<feature type="transmembrane region" description="Helical" evidence="1">
    <location>
        <begin position="53"/>
        <end position="77"/>
    </location>
</feature>
<proteinExistence type="predicted"/>
<organism evidence="2 3">
    <name type="scientific">Staphylococcus rostri</name>
    <dbReference type="NCBI Taxonomy" id="522262"/>
    <lineage>
        <taxon>Bacteria</taxon>
        <taxon>Bacillati</taxon>
        <taxon>Bacillota</taxon>
        <taxon>Bacilli</taxon>
        <taxon>Bacillales</taxon>
        <taxon>Staphylococcaceae</taxon>
        <taxon>Staphylococcus</taxon>
    </lineage>
</organism>
<feature type="transmembrane region" description="Helical" evidence="1">
    <location>
        <begin position="89"/>
        <end position="112"/>
    </location>
</feature>
<feature type="transmembrane region" description="Helical" evidence="1">
    <location>
        <begin position="124"/>
        <end position="144"/>
    </location>
</feature>
<sequence length="172" mass="19166">MNKLKLTKYQVVLTILLFVCYSITVQIASKSILQDEVTTMPKELTMNPDVALFWLNIAIIISSIILVVIQALIYKMIVGWLGVKREMSFGFSLLLWVSAVLTSGVITVLGTLLNDGMSVSQNAWFGLFTVVLSATVYGLLLWYFDVLEKQKAILVIIIISVLGNFGNLIKFL</sequence>
<dbReference type="Proteomes" id="UP000242752">
    <property type="component" value="Unassembled WGS sequence"/>
</dbReference>
<dbReference type="EMBL" id="PPRF01000076">
    <property type="protein sequence ID" value="PNZ25518.1"/>
    <property type="molecule type" value="Genomic_DNA"/>
</dbReference>
<evidence type="ECO:0000256" key="1">
    <source>
        <dbReference type="SAM" id="Phobius"/>
    </source>
</evidence>
<reference evidence="2 3" key="1">
    <citation type="submission" date="2017-08" db="EMBL/GenBank/DDBJ databases">
        <title>Draft genome sequences of 64 type strains of genus Staph aureus.</title>
        <authorList>
            <person name="Cole K."/>
            <person name="Golubchik T."/>
            <person name="Russell J."/>
            <person name="Foster D."/>
            <person name="Llewelyn M."/>
            <person name="Wilson D."/>
            <person name="Crook D."/>
            <person name="Paul J."/>
        </authorList>
    </citation>
    <scope>NUCLEOTIDE SEQUENCE [LARGE SCALE GENOMIC DNA]</scope>
    <source>
        <strain evidence="2 3">DSM 21968</strain>
    </source>
</reference>
<evidence type="ECO:0000313" key="2">
    <source>
        <dbReference type="EMBL" id="PNZ25518.1"/>
    </source>
</evidence>
<dbReference type="RefSeq" id="WP_103358807.1">
    <property type="nucleotide sequence ID" value="NZ_PPRF01000076.1"/>
</dbReference>
<keyword evidence="1" id="KW-1133">Transmembrane helix</keyword>
<accession>A0A2K3YJV4</accession>
<dbReference type="AlphaFoldDB" id="A0A2K3YJV4"/>
<keyword evidence="1" id="KW-0472">Membrane</keyword>